<reference evidence="3 4" key="1">
    <citation type="submission" date="2024-06" db="EMBL/GenBank/DDBJ databases">
        <authorList>
            <person name="Kaempfer P."/>
            <person name="Viver T."/>
        </authorList>
    </citation>
    <scope>NUCLEOTIDE SEQUENCE [LARGE SCALE GENOMIC DNA]</scope>
    <source>
        <strain evidence="3 4">ST-64</strain>
    </source>
</reference>
<evidence type="ECO:0000313" key="3">
    <source>
        <dbReference type="EMBL" id="MFL9841597.1"/>
    </source>
</evidence>
<dbReference type="RefSeq" id="WP_408078492.1">
    <property type="nucleotide sequence ID" value="NZ_JBELQC010000001.1"/>
</dbReference>
<gene>
    <name evidence="3" type="ORF">ABS767_11530</name>
</gene>
<dbReference type="EMBL" id="JBELQC010000001">
    <property type="protein sequence ID" value="MFL9841597.1"/>
    <property type="molecule type" value="Genomic_DNA"/>
</dbReference>
<dbReference type="Gene3D" id="2.40.160.100">
    <property type="match status" value="1"/>
</dbReference>
<evidence type="ECO:0000313" key="4">
    <source>
        <dbReference type="Proteomes" id="UP001629244"/>
    </source>
</evidence>
<feature type="domain" description="Alginate export" evidence="2">
    <location>
        <begin position="24"/>
        <end position="420"/>
    </location>
</feature>
<organism evidence="3 4">
    <name type="scientific">Sphingomonas plantiphila</name>
    <dbReference type="NCBI Taxonomy" id="3163295"/>
    <lineage>
        <taxon>Bacteria</taxon>
        <taxon>Pseudomonadati</taxon>
        <taxon>Pseudomonadota</taxon>
        <taxon>Alphaproteobacteria</taxon>
        <taxon>Sphingomonadales</taxon>
        <taxon>Sphingomonadaceae</taxon>
        <taxon>Sphingomonas</taxon>
    </lineage>
</organism>
<comment type="caution">
    <text evidence="3">The sequence shown here is derived from an EMBL/GenBank/DDBJ whole genome shotgun (WGS) entry which is preliminary data.</text>
</comment>
<keyword evidence="4" id="KW-1185">Reference proteome</keyword>
<name>A0ABW8YQ67_9SPHN</name>
<dbReference type="Proteomes" id="UP001629244">
    <property type="component" value="Unassembled WGS sequence"/>
</dbReference>
<proteinExistence type="predicted"/>
<protein>
    <submittedName>
        <fullName evidence="3">Alginate export family protein</fullName>
    </submittedName>
</protein>
<dbReference type="Pfam" id="PF13372">
    <property type="entry name" value="Alginate_exp"/>
    <property type="match status" value="1"/>
</dbReference>
<feature type="signal peptide" evidence="1">
    <location>
        <begin position="1"/>
        <end position="19"/>
    </location>
</feature>
<dbReference type="InterPro" id="IPR025388">
    <property type="entry name" value="Alginate_export_dom"/>
</dbReference>
<evidence type="ECO:0000259" key="2">
    <source>
        <dbReference type="Pfam" id="PF13372"/>
    </source>
</evidence>
<evidence type="ECO:0000256" key="1">
    <source>
        <dbReference type="SAM" id="SignalP"/>
    </source>
</evidence>
<keyword evidence="1" id="KW-0732">Signal</keyword>
<accession>A0ABW8YQ67</accession>
<sequence>MIRIALLATCATIATPALAEDYGLTLSGTARARAELLDEQFRPSGGDGGGLWLRTTLKAEYRTGPLELVGEIQDSRTYFVDSSLPPLGTGDVNAIEPIQAYAAVKLGDRAKLTAGRFTMDWGSRRLVARAGFGNVTTSFVGARFDWNPSKGNGATLFWTMPSNRLPKDAASVRDNVVEIDNFRTGVQFFGIHATRAKIAAGVNGEAYAYRLAEEDAPGFATRNRRLWTVGLRAVKPASKNAFDGEIEAVWQSGTTRLSTGAADLNDVPVDAALLRVALGRSFDASWSPRVQVAFDYASGDGSGRTYGRYDTLFGDRVFDFGPTGIFGPIARANLKSAELRFEGKPGKRSDAYVAVRPAWLASSTDSFGGTGVRDASGASGDYAGTQIDARVRRKLMDGKLTLAVGAATLFKGRFLKEAPNAPASGNPHYGFTELSASF</sequence>
<dbReference type="InterPro" id="IPR053728">
    <property type="entry name" value="Alginate_Permeability_Chnl"/>
</dbReference>
<feature type="chain" id="PRO_5045656552" evidence="1">
    <location>
        <begin position="20"/>
        <end position="438"/>
    </location>
</feature>